<protein>
    <submittedName>
        <fullName evidence="1">Uncharacterized protein</fullName>
    </submittedName>
</protein>
<reference evidence="1 2" key="1">
    <citation type="submission" date="2019-02" db="EMBL/GenBank/DDBJ databases">
        <title>Sequencing the genomes of 1000 actinobacteria strains.</title>
        <authorList>
            <person name="Klenk H.-P."/>
        </authorList>
    </citation>
    <scope>NUCLEOTIDE SEQUENCE [LARGE SCALE GENOMIC DNA]</scope>
    <source>
        <strain evidence="1 2">DSM 45162</strain>
    </source>
</reference>
<proteinExistence type="predicted"/>
<keyword evidence="2" id="KW-1185">Reference proteome</keyword>
<gene>
    <name evidence="1" type="ORF">EV385_1900</name>
</gene>
<sequence>MTTRPVPHDDGLPAGVELSRSVLGGYAIRVDGVFKGWIHSSRDGEWNAYQRTGPTTPGRLLGTFAKTEAVRRIVSAT</sequence>
<evidence type="ECO:0000313" key="1">
    <source>
        <dbReference type="EMBL" id="RZU50135.1"/>
    </source>
</evidence>
<dbReference type="OrthoDB" id="3295581at2"/>
<name>A0A4Q7ZIT6_9ACTN</name>
<dbReference type="AlphaFoldDB" id="A0A4Q7ZIT6"/>
<dbReference type="Proteomes" id="UP000292564">
    <property type="component" value="Unassembled WGS sequence"/>
</dbReference>
<accession>A0A4Q7ZIT6</accession>
<dbReference type="EMBL" id="SHKY01000001">
    <property type="protein sequence ID" value="RZU50135.1"/>
    <property type="molecule type" value="Genomic_DNA"/>
</dbReference>
<dbReference type="RefSeq" id="WP_130509112.1">
    <property type="nucleotide sequence ID" value="NZ_SHKY01000001.1"/>
</dbReference>
<evidence type="ECO:0000313" key="2">
    <source>
        <dbReference type="Proteomes" id="UP000292564"/>
    </source>
</evidence>
<comment type="caution">
    <text evidence="1">The sequence shown here is derived from an EMBL/GenBank/DDBJ whole genome shotgun (WGS) entry which is preliminary data.</text>
</comment>
<organism evidence="1 2">
    <name type="scientific">Krasilnikovia cinnamomea</name>
    <dbReference type="NCBI Taxonomy" id="349313"/>
    <lineage>
        <taxon>Bacteria</taxon>
        <taxon>Bacillati</taxon>
        <taxon>Actinomycetota</taxon>
        <taxon>Actinomycetes</taxon>
        <taxon>Micromonosporales</taxon>
        <taxon>Micromonosporaceae</taxon>
        <taxon>Krasilnikovia</taxon>
    </lineage>
</organism>